<evidence type="ECO:0000313" key="1">
    <source>
        <dbReference type="EMBL" id="VBB81162.1"/>
    </source>
</evidence>
<keyword evidence="2" id="KW-1185">Reference proteome</keyword>
<dbReference type="Proteomes" id="UP000280685">
    <property type="component" value="Chromosome 5"/>
</dbReference>
<reference evidence="1" key="1">
    <citation type="submission" date="2018-02" db="EMBL/GenBank/DDBJ databases">
        <authorList>
            <person name="Silar P."/>
        </authorList>
    </citation>
    <scope>NUCLEOTIDE SEQUENCE [LARGE SCALE GENOMIC DNA]</scope>
    <source>
        <strain evidence="1">T</strain>
    </source>
</reference>
<evidence type="ECO:0000313" key="2">
    <source>
        <dbReference type="Proteomes" id="UP000280685"/>
    </source>
</evidence>
<dbReference type="EMBL" id="LR026968">
    <property type="protein sequence ID" value="VBB81162.1"/>
    <property type="molecule type" value="Genomic_DNA"/>
</dbReference>
<dbReference type="Pfam" id="PF12013">
    <property type="entry name" value="OrsD"/>
    <property type="match status" value="1"/>
</dbReference>
<proteinExistence type="predicted"/>
<sequence>MHPFDEAFVLLHPQRVTICRSCHHAVFPGSVGAHVNIRHRYLPTQERQQIVERALKLEKEGVLSPDIDGIRFPGREDPAVADLPVWADGKRCLLTRPDGRPCGHIRRTRHGIQTHCRDVHGWVNGRPYA</sequence>
<dbReference type="InterPro" id="IPR022698">
    <property type="entry name" value="OrsD"/>
</dbReference>
<name>A0ABY6SCV5_PODCO</name>
<accession>A0ABY6SCV5</accession>
<protein>
    <recommendedName>
        <fullName evidence="3">C2H2-type domain-containing protein</fullName>
    </recommendedName>
</protein>
<gene>
    <name evidence="1" type="ORF">PODCO_504128</name>
</gene>
<evidence type="ECO:0008006" key="3">
    <source>
        <dbReference type="Google" id="ProtNLM"/>
    </source>
</evidence>
<organism evidence="1 2">
    <name type="scientific">Podospora comata</name>
    <dbReference type="NCBI Taxonomy" id="48703"/>
    <lineage>
        <taxon>Eukaryota</taxon>
        <taxon>Fungi</taxon>
        <taxon>Dikarya</taxon>
        <taxon>Ascomycota</taxon>
        <taxon>Pezizomycotina</taxon>
        <taxon>Sordariomycetes</taxon>
        <taxon>Sordariomycetidae</taxon>
        <taxon>Sordariales</taxon>
        <taxon>Podosporaceae</taxon>
        <taxon>Podospora</taxon>
    </lineage>
</organism>